<proteinExistence type="predicted"/>
<dbReference type="InterPro" id="IPR037401">
    <property type="entry name" value="SnoaL-like"/>
</dbReference>
<keyword evidence="3" id="KW-1185">Reference proteome</keyword>
<comment type="caution">
    <text evidence="2">The sequence shown here is derived from an EMBL/GenBank/DDBJ whole genome shotgun (WGS) entry which is preliminary data.</text>
</comment>
<feature type="domain" description="SnoaL-like" evidence="1">
    <location>
        <begin position="19"/>
        <end position="129"/>
    </location>
</feature>
<dbReference type="Gene3D" id="3.10.450.50">
    <property type="match status" value="1"/>
</dbReference>
<dbReference type="SUPFAM" id="SSF54427">
    <property type="entry name" value="NTF2-like"/>
    <property type="match status" value="1"/>
</dbReference>
<gene>
    <name evidence="2" type="ORF">EV188_104454</name>
</gene>
<sequence>MTDRDVVLAEILDRHLVAMDAFHSGDPDPSRALWSDDEPVTLFAPGRPMAIGRGEVVRTFERAAARLSDGRDGRFEVHHVEVAGDLGVLAGVEHSVFSVEGGPPQAQSLRVTLVYRREDGAWRLAHRHAGVEP</sequence>
<dbReference type="OrthoDB" id="1551077at2"/>
<protein>
    <submittedName>
        <fullName evidence="2">Uncharacterized protein (TIGR02246 family)</fullName>
    </submittedName>
</protein>
<dbReference type="Proteomes" id="UP000295705">
    <property type="component" value="Unassembled WGS sequence"/>
</dbReference>
<name>A0A4R6V9Y0_9PSEU</name>
<evidence type="ECO:0000313" key="3">
    <source>
        <dbReference type="Proteomes" id="UP000295705"/>
    </source>
</evidence>
<dbReference type="Pfam" id="PF13474">
    <property type="entry name" value="SnoaL_3"/>
    <property type="match status" value="1"/>
</dbReference>
<dbReference type="RefSeq" id="WP_133827514.1">
    <property type="nucleotide sequence ID" value="NZ_BAABHR010000022.1"/>
</dbReference>
<dbReference type="AlphaFoldDB" id="A0A4R6V9Y0"/>
<organism evidence="2 3">
    <name type="scientific">Actinomycetospora succinea</name>
    <dbReference type="NCBI Taxonomy" id="663603"/>
    <lineage>
        <taxon>Bacteria</taxon>
        <taxon>Bacillati</taxon>
        <taxon>Actinomycetota</taxon>
        <taxon>Actinomycetes</taxon>
        <taxon>Pseudonocardiales</taxon>
        <taxon>Pseudonocardiaceae</taxon>
        <taxon>Actinomycetospora</taxon>
    </lineage>
</organism>
<evidence type="ECO:0000313" key="2">
    <source>
        <dbReference type="EMBL" id="TDQ58707.1"/>
    </source>
</evidence>
<reference evidence="2 3" key="1">
    <citation type="submission" date="2019-03" db="EMBL/GenBank/DDBJ databases">
        <title>Genomic Encyclopedia of Type Strains, Phase IV (KMG-IV): sequencing the most valuable type-strain genomes for metagenomic binning, comparative biology and taxonomic classification.</title>
        <authorList>
            <person name="Goeker M."/>
        </authorList>
    </citation>
    <scope>NUCLEOTIDE SEQUENCE [LARGE SCALE GENOMIC DNA]</scope>
    <source>
        <strain evidence="2 3">DSM 45775</strain>
    </source>
</reference>
<accession>A0A4R6V9Y0</accession>
<evidence type="ECO:0000259" key="1">
    <source>
        <dbReference type="Pfam" id="PF13474"/>
    </source>
</evidence>
<dbReference type="EMBL" id="SNYO01000004">
    <property type="protein sequence ID" value="TDQ58707.1"/>
    <property type="molecule type" value="Genomic_DNA"/>
</dbReference>
<dbReference type="InterPro" id="IPR032710">
    <property type="entry name" value="NTF2-like_dom_sf"/>
</dbReference>